<gene>
    <name evidence="1" type="ORF">GMARGA_LOCUS45290</name>
</gene>
<dbReference type="Proteomes" id="UP000789901">
    <property type="component" value="Unassembled WGS sequence"/>
</dbReference>
<feature type="non-terminal residue" evidence="1">
    <location>
        <position position="1"/>
    </location>
</feature>
<evidence type="ECO:0000313" key="1">
    <source>
        <dbReference type="EMBL" id="CAG8856469.1"/>
    </source>
</evidence>
<accession>A0ABN7XRB5</accession>
<proteinExistence type="predicted"/>
<comment type="caution">
    <text evidence="1">The sequence shown here is derived from an EMBL/GenBank/DDBJ whole genome shotgun (WGS) entry which is preliminary data.</text>
</comment>
<reference evidence="1 2" key="1">
    <citation type="submission" date="2021-06" db="EMBL/GenBank/DDBJ databases">
        <authorList>
            <person name="Kallberg Y."/>
            <person name="Tangrot J."/>
            <person name="Rosling A."/>
        </authorList>
    </citation>
    <scope>NUCLEOTIDE SEQUENCE [LARGE SCALE GENOMIC DNA]</scope>
    <source>
        <strain evidence="1 2">120-4 pot B 10/14</strain>
    </source>
</reference>
<name>A0ABN7XRB5_GIGMA</name>
<keyword evidence="2" id="KW-1185">Reference proteome</keyword>
<protein>
    <submittedName>
        <fullName evidence="1">20869_t:CDS:1</fullName>
    </submittedName>
</protein>
<evidence type="ECO:0000313" key="2">
    <source>
        <dbReference type="Proteomes" id="UP000789901"/>
    </source>
</evidence>
<dbReference type="EMBL" id="CAJVQB010160422">
    <property type="protein sequence ID" value="CAG8856469.1"/>
    <property type="molecule type" value="Genomic_DNA"/>
</dbReference>
<organism evidence="1 2">
    <name type="scientific">Gigaspora margarita</name>
    <dbReference type="NCBI Taxonomy" id="4874"/>
    <lineage>
        <taxon>Eukaryota</taxon>
        <taxon>Fungi</taxon>
        <taxon>Fungi incertae sedis</taxon>
        <taxon>Mucoromycota</taxon>
        <taxon>Glomeromycotina</taxon>
        <taxon>Glomeromycetes</taxon>
        <taxon>Diversisporales</taxon>
        <taxon>Gigasporaceae</taxon>
        <taxon>Gigaspora</taxon>
    </lineage>
</organism>
<sequence>ELKLTLTTSQKKISNCTTTVATCLFLPDRNPTSSYSEHWSTKITTLTTLLIFALSTTENRAKIQITTNNPTFKH</sequence>